<reference evidence="3" key="2">
    <citation type="submission" date="2019-10" db="EMBL/GenBank/DDBJ databases">
        <title>A de novo genome assembly of a pear dwarfing rootstock.</title>
        <authorList>
            <person name="Wang F."/>
            <person name="Wang J."/>
            <person name="Li S."/>
            <person name="Zhang Y."/>
            <person name="Fang M."/>
            <person name="Ma L."/>
            <person name="Zhao Y."/>
            <person name="Jiang S."/>
        </authorList>
    </citation>
    <scope>NUCLEOTIDE SEQUENCE [LARGE SCALE GENOMIC DNA]</scope>
</reference>
<accession>A0A5N5H2P6</accession>
<name>A0A5N5H2P6_9ROSA</name>
<dbReference type="InterPro" id="IPR053151">
    <property type="entry name" value="RNase_H-like"/>
</dbReference>
<dbReference type="InterPro" id="IPR044730">
    <property type="entry name" value="RNase_H-like_dom_plant"/>
</dbReference>
<organism evidence="2 3">
    <name type="scientific">Pyrus ussuriensis x Pyrus communis</name>
    <dbReference type="NCBI Taxonomy" id="2448454"/>
    <lineage>
        <taxon>Eukaryota</taxon>
        <taxon>Viridiplantae</taxon>
        <taxon>Streptophyta</taxon>
        <taxon>Embryophyta</taxon>
        <taxon>Tracheophyta</taxon>
        <taxon>Spermatophyta</taxon>
        <taxon>Magnoliopsida</taxon>
        <taxon>eudicotyledons</taxon>
        <taxon>Gunneridae</taxon>
        <taxon>Pentapetalae</taxon>
        <taxon>rosids</taxon>
        <taxon>fabids</taxon>
        <taxon>Rosales</taxon>
        <taxon>Rosaceae</taxon>
        <taxon>Amygdaloideae</taxon>
        <taxon>Maleae</taxon>
        <taxon>Pyrus</taxon>
    </lineage>
</organism>
<keyword evidence="3" id="KW-1185">Reference proteome</keyword>
<proteinExistence type="predicted"/>
<dbReference type="PANTHER" id="PTHR47723">
    <property type="entry name" value="OS05G0353850 PROTEIN"/>
    <property type="match status" value="1"/>
</dbReference>
<dbReference type="GO" id="GO:0003676">
    <property type="term" value="F:nucleic acid binding"/>
    <property type="evidence" value="ECO:0007669"/>
    <property type="project" value="InterPro"/>
</dbReference>
<dbReference type="InterPro" id="IPR012337">
    <property type="entry name" value="RNaseH-like_sf"/>
</dbReference>
<dbReference type="InterPro" id="IPR036397">
    <property type="entry name" value="RNaseH_sf"/>
</dbReference>
<dbReference type="CDD" id="cd06222">
    <property type="entry name" value="RNase_H_like"/>
    <property type="match status" value="1"/>
</dbReference>
<gene>
    <name evidence="2" type="ORF">D8674_024357</name>
</gene>
<dbReference type="EMBL" id="SMOL01000231">
    <property type="protein sequence ID" value="KAB2622175.1"/>
    <property type="molecule type" value="Genomic_DNA"/>
</dbReference>
<dbReference type="Pfam" id="PF13456">
    <property type="entry name" value="RVT_3"/>
    <property type="match status" value="1"/>
</dbReference>
<dbReference type="SUPFAM" id="SSF53098">
    <property type="entry name" value="Ribonuclease H-like"/>
    <property type="match status" value="1"/>
</dbReference>
<reference evidence="2 3" key="3">
    <citation type="submission" date="2019-11" db="EMBL/GenBank/DDBJ databases">
        <title>A de novo genome assembly of a pear dwarfing rootstock.</title>
        <authorList>
            <person name="Wang F."/>
            <person name="Wang J."/>
            <person name="Li S."/>
            <person name="Zhang Y."/>
            <person name="Fang M."/>
            <person name="Ma L."/>
            <person name="Zhao Y."/>
            <person name="Jiang S."/>
        </authorList>
    </citation>
    <scope>NUCLEOTIDE SEQUENCE [LARGE SCALE GENOMIC DNA]</scope>
    <source>
        <strain evidence="2">S2</strain>
        <tissue evidence="2">Leaf</tissue>
    </source>
</reference>
<dbReference type="OrthoDB" id="1906820at2759"/>
<dbReference type="PANTHER" id="PTHR47723:SF24">
    <property type="entry name" value="RNASE H TYPE-1 DOMAIN-CONTAINING PROTEIN"/>
    <property type="match status" value="1"/>
</dbReference>
<dbReference type="AlphaFoldDB" id="A0A5N5H2P6"/>
<dbReference type="GO" id="GO:0004523">
    <property type="term" value="F:RNA-DNA hybrid ribonuclease activity"/>
    <property type="evidence" value="ECO:0007669"/>
    <property type="project" value="InterPro"/>
</dbReference>
<feature type="domain" description="RNase H type-1" evidence="1">
    <location>
        <begin position="22"/>
        <end position="143"/>
    </location>
</feature>
<dbReference type="Proteomes" id="UP000327157">
    <property type="component" value="Chromosome 4"/>
</dbReference>
<evidence type="ECO:0000259" key="1">
    <source>
        <dbReference type="Pfam" id="PF13456"/>
    </source>
</evidence>
<evidence type="ECO:0000313" key="2">
    <source>
        <dbReference type="EMBL" id="KAB2622175.1"/>
    </source>
</evidence>
<dbReference type="Gene3D" id="3.30.420.10">
    <property type="entry name" value="Ribonuclease H-like superfamily/Ribonuclease H"/>
    <property type="match status" value="1"/>
</dbReference>
<sequence length="148" mass="15913">MPSNLELSPSGSESPMGFLKINVGGAWRESHKVGGRVIIHDGDGCFVVAFSKSFKHVSSPIHIEALATHEELLLASHLGIQNLILESDSLQIAIALQSSSPDLPFIGHIGEDSKALLHEITGATDAHARRHANEVAHRLAQYALFLPI</sequence>
<evidence type="ECO:0000313" key="3">
    <source>
        <dbReference type="Proteomes" id="UP000327157"/>
    </source>
</evidence>
<comment type="caution">
    <text evidence="2">The sequence shown here is derived from an EMBL/GenBank/DDBJ whole genome shotgun (WGS) entry which is preliminary data.</text>
</comment>
<dbReference type="InterPro" id="IPR002156">
    <property type="entry name" value="RNaseH_domain"/>
</dbReference>
<protein>
    <recommendedName>
        <fullName evidence="1">RNase H type-1 domain-containing protein</fullName>
    </recommendedName>
</protein>
<reference evidence="2 3" key="1">
    <citation type="submission" date="2019-09" db="EMBL/GenBank/DDBJ databases">
        <authorList>
            <person name="Ou C."/>
        </authorList>
    </citation>
    <scope>NUCLEOTIDE SEQUENCE [LARGE SCALE GENOMIC DNA]</scope>
    <source>
        <strain evidence="2">S2</strain>
        <tissue evidence="2">Leaf</tissue>
    </source>
</reference>